<dbReference type="InterPro" id="IPR016187">
    <property type="entry name" value="CTDL_fold"/>
</dbReference>
<dbReference type="SUPFAM" id="SSF56436">
    <property type="entry name" value="C-type lectin-like"/>
    <property type="match status" value="1"/>
</dbReference>
<dbReference type="PANTHER" id="PTHR23150:SF19">
    <property type="entry name" value="FORMYLGLYCINE-GENERATING ENZYME"/>
    <property type="match status" value="1"/>
</dbReference>
<organism evidence="3 4">
    <name type="scientific">Duganella rivi</name>
    <dbReference type="NCBI Taxonomy" id="2666083"/>
    <lineage>
        <taxon>Bacteria</taxon>
        <taxon>Pseudomonadati</taxon>
        <taxon>Pseudomonadota</taxon>
        <taxon>Betaproteobacteria</taxon>
        <taxon>Burkholderiales</taxon>
        <taxon>Oxalobacteraceae</taxon>
        <taxon>Telluria group</taxon>
        <taxon>Duganella</taxon>
    </lineage>
</organism>
<dbReference type="Pfam" id="PF03781">
    <property type="entry name" value="FGE-sulfatase"/>
    <property type="match status" value="1"/>
</dbReference>
<dbReference type="PANTHER" id="PTHR23150">
    <property type="entry name" value="SULFATASE MODIFYING FACTOR 1, 2"/>
    <property type="match status" value="1"/>
</dbReference>
<feature type="signal peptide" evidence="1">
    <location>
        <begin position="1"/>
        <end position="21"/>
    </location>
</feature>
<dbReference type="Proteomes" id="UP000450012">
    <property type="component" value="Unassembled WGS sequence"/>
</dbReference>
<dbReference type="RefSeq" id="WP_161012601.1">
    <property type="nucleotide sequence ID" value="NZ_WWCK01000001.1"/>
</dbReference>
<keyword evidence="1" id="KW-0732">Signal</keyword>
<dbReference type="GO" id="GO:0120147">
    <property type="term" value="F:formylglycine-generating oxidase activity"/>
    <property type="evidence" value="ECO:0007669"/>
    <property type="project" value="TreeGrafter"/>
</dbReference>
<evidence type="ECO:0000256" key="1">
    <source>
        <dbReference type="SAM" id="SignalP"/>
    </source>
</evidence>
<reference evidence="3 4" key="1">
    <citation type="submission" date="2019-12" db="EMBL/GenBank/DDBJ databases">
        <title>Novel species isolated from a subtropical stream in China.</title>
        <authorList>
            <person name="Lu H."/>
        </authorList>
    </citation>
    <scope>NUCLEOTIDE SEQUENCE [LARGE SCALE GENOMIC DNA]</scope>
    <source>
        <strain evidence="3 4">FT55W</strain>
    </source>
</reference>
<accession>A0A7X4GN96</accession>
<dbReference type="EMBL" id="WWCK01000001">
    <property type="protein sequence ID" value="MYM66046.1"/>
    <property type="molecule type" value="Genomic_DNA"/>
</dbReference>
<evidence type="ECO:0000313" key="4">
    <source>
        <dbReference type="Proteomes" id="UP000450012"/>
    </source>
</evidence>
<proteinExistence type="predicted"/>
<feature type="chain" id="PRO_5031115595" evidence="1">
    <location>
        <begin position="22"/>
        <end position="251"/>
    </location>
</feature>
<dbReference type="Gene3D" id="3.90.1580.10">
    <property type="entry name" value="paralog of FGE (formylglycine-generating enzyme)"/>
    <property type="match status" value="1"/>
</dbReference>
<dbReference type="InterPro" id="IPR051043">
    <property type="entry name" value="Sulfatase_Mod_Factor_Kinase"/>
</dbReference>
<dbReference type="AlphaFoldDB" id="A0A7X4GN96"/>
<name>A0A7X4GN96_9BURK</name>
<keyword evidence="4" id="KW-1185">Reference proteome</keyword>
<sequence length="251" mass="28476">MKPFALLFFILACFAGSPAWSDDALPAMEMVRVPGGCFQMGTQVYEKHERPVHKVCLDSFEIAKYEVTQAQWRAVMKTSPSKFSECGEQCPVERISWNQAREFIRKLNAQDKGGYRLPTEAEWEYACRSGGKEENWAGTSKDAEVVEYAWFDKDAVGNQTHPVGTKKPNGLGIHDMSGNVWEWGADKFATPYPTEVENNPRIETNAEDKRVIRGGAWYGKVNYVRCGLRGRYAADFTDTRIGVRFVRDIPR</sequence>
<evidence type="ECO:0000313" key="3">
    <source>
        <dbReference type="EMBL" id="MYM66046.1"/>
    </source>
</evidence>
<gene>
    <name evidence="3" type="ORF">GTP45_04230</name>
</gene>
<dbReference type="InterPro" id="IPR042095">
    <property type="entry name" value="SUMF_sf"/>
</dbReference>
<feature type="domain" description="Sulfatase-modifying factor enzyme-like" evidence="2">
    <location>
        <begin position="28"/>
        <end position="247"/>
    </location>
</feature>
<comment type="caution">
    <text evidence="3">The sequence shown here is derived from an EMBL/GenBank/DDBJ whole genome shotgun (WGS) entry which is preliminary data.</text>
</comment>
<dbReference type="InterPro" id="IPR005532">
    <property type="entry name" value="SUMF_dom"/>
</dbReference>
<evidence type="ECO:0000259" key="2">
    <source>
        <dbReference type="Pfam" id="PF03781"/>
    </source>
</evidence>
<protein>
    <submittedName>
        <fullName evidence="3">SUMF1/EgtB/PvdO family nonheme iron enzyme</fullName>
    </submittedName>
</protein>